<reference evidence="2" key="1">
    <citation type="journal article" date="2020" name="J Insects Food Feed">
        <title>The yellow mealworm (Tenebrio molitor) genome: a resource for the emerging insects as food and feed industry.</title>
        <authorList>
            <person name="Eriksson T."/>
            <person name="Andere A."/>
            <person name="Kelstrup H."/>
            <person name="Emery V."/>
            <person name="Picard C."/>
        </authorList>
    </citation>
    <scope>NUCLEOTIDE SEQUENCE</scope>
    <source>
        <strain evidence="2">Stoneville</strain>
        <tissue evidence="2">Whole head</tissue>
    </source>
</reference>
<evidence type="ECO:0000256" key="1">
    <source>
        <dbReference type="SAM" id="MobiDB-lite"/>
    </source>
</evidence>
<evidence type="ECO:0000313" key="3">
    <source>
        <dbReference type="Proteomes" id="UP000719412"/>
    </source>
</evidence>
<reference evidence="2" key="2">
    <citation type="submission" date="2021-08" db="EMBL/GenBank/DDBJ databases">
        <authorList>
            <person name="Eriksson T."/>
        </authorList>
    </citation>
    <scope>NUCLEOTIDE SEQUENCE</scope>
    <source>
        <strain evidence="2">Stoneville</strain>
        <tissue evidence="2">Whole head</tissue>
    </source>
</reference>
<protein>
    <submittedName>
        <fullName evidence="2">Uncharacterized protein</fullName>
    </submittedName>
</protein>
<sequence length="450" mass="50774">MQMSCKRSADLEEQPTRRTLDLPGLGAADPTAERLAPSGGTDNYEGKRDVDECIPVRRRCCLAGSPLEPWTASIVGRVNRAINSSNILDKFVQMEAVFVRIGDHICHNSGVLPENAALPTTVEEALTLHGDTLHRGPFTRRSFFQWTCLFDFVLEEDIHGDLNIQSGRVCGFGGDATVQISSGYNYHIPNIMQIVRDWTFQVKDGLEETLRGGRKSLTRRKINLPEDRYVEMLYEQGDVSSVSAHLSFLFETTRRDQFLGNFGFNTLGGGKNLENLPKPCKRCGRIMDPRRSVSAIPGYCYHRRGFHAWTGRRRRTVQIFNLTVRICTLSRFGTATLRSEDRQEASIIESNDLCAVLTEPCQMHDFLSLGEEVKTRSRSIAHGALDLCPFWVFEVVRDLQRVPKPITGSLSRTLISRERKNSEFSTAVSANPFGRRPISTNRHFFSKLID</sequence>
<dbReference type="AlphaFoldDB" id="A0A8J6H9Q5"/>
<proteinExistence type="predicted"/>
<comment type="caution">
    <text evidence="2">The sequence shown here is derived from an EMBL/GenBank/DDBJ whole genome shotgun (WGS) entry which is preliminary data.</text>
</comment>
<accession>A0A8J6H9Q5</accession>
<gene>
    <name evidence="2" type="ORF">GEV33_012984</name>
</gene>
<dbReference type="EMBL" id="JABDTM020027900">
    <property type="protein sequence ID" value="KAH0809808.1"/>
    <property type="molecule type" value="Genomic_DNA"/>
</dbReference>
<evidence type="ECO:0000313" key="2">
    <source>
        <dbReference type="EMBL" id="KAH0809808.1"/>
    </source>
</evidence>
<feature type="region of interest" description="Disordered" evidence="1">
    <location>
        <begin position="1"/>
        <end position="47"/>
    </location>
</feature>
<keyword evidence="3" id="KW-1185">Reference proteome</keyword>
<organism evidence="2 3">
    <name type="scientific">Tenebrio molitor</name>
    <name type="common">Yellow mealworm beetle</name>
    <dbReference type="NCBI Taxonomy" id="7067"/>
    <lineage>
        <taxon>Eukaryota</taxon>
        <taxon>Metazoa</taxon>
        <taxon>Ecdysozoa</taxon>
        <taxon>Arthropoda</taxon>
        <taxon>Hexapoda</taxon>
        <taxon>Insecta</taxon>
        <taxon>Pterygota</taxon>
        <taxon>Neoptera</taxon>
        <taxon>Endopterygota</taxon>
        <taxon>Coleoptera</taxon>
        <taxon>Polyphaga</taxon>
        <taxon>Cucujiformia</taxon>
        <taxon>Tenebrionidae</taxon>
        <taxon>Tenebrio</taxon>
    </lineage>
</organism>
<name>A0A8J6H9Q5_TENMO</name>
<feature type="compositionally biased region" description="Basic and acidic residues" evidence="1">
    <location>
        <begin position="7"/>
        <end position="20"/>
    </location>
</feature>
<dbReference type="Proteomes" id="UP000719412">
    <property type="component" value="Unassembled WGS sequence"/>
</dbReference>